<dbReference type="Proteomes" id="UP000008493">
    <property type="component" value="Unassembled WGS sequence"/>
</dbReference>
<dbReference type="InParanoid" id="K5Y0W6"/>
<sequence>MVKFTDWAANTTLEAGSIWVDPELVGEMGVPFGGFKQSGLCEKFGQYDHDASTQVKAVHINIDCFASPLPQSISEEGKDDVANITPSRKRTIQQWRLKHVATR</sequence>
<dbReference type="GeneID" id="18832345"/>
<dbReference type="GO" id="GO:0016620">
    <property type="term" value="F:oxidoreductase activity, acting on the aldehyde or oxo group of donors, NAD or NADP as acceptor"/>
    <property type="evidence" value="ECO:0007669"/>
    <property type="project" value="InterPro"/>
</dbReference>
<dbReference type="Gene3D" id="3.40.309.10">
    <property type="entry name" value="Aldehyde Dehydrogenase, Chain A, domain 2"/>
    <property type="match status" value="1"/>
</dbReference>
<organism evidence="2 3">
    <name type="scientific">Agaricus bisporus var. burnettii (strain JB137-S8 / ATCC MYA-4627 / FGSC 10392)</name>
    <name type="common">White button mushroom</name>
    <dbReference type="NCBI Taxonomy" id="597362"/>
    <lineage>
        <taxon>Eukaryota</taxon>
        <taxon>Fungi</taxon>
        <taxon>Dikarya</taxon>
        <taxon>Basidiomycota</taxon>
        <taxon>Agaricomycotina</taxon>
        <taxon>Agaricomycetes</taxon>
        <taxon>Agaricomycetidae</taxon>
        <taxon>Agaricales</taxon>
        <taxon>Agaricineae</taxon>
        <taxon>Agaricaceae</taxon>
        <taxon>Agaricus</taxon>
    </lineage>
</organism>
<dbReference type="EMBL" id="JH971387">
    <property type="protein sequence ID" value="EKM81430.1"/>
    <property type="molecule type" value="Genomic_DNA"/>
</dbReference>
<dbReference type="InterPro" id="IPR015590">
    <property type="entry name" value="Aldehyde_DH_dom"/>
</dbReference>
<dbReference type="InterPro" id="IPR016163">
    <property type="entry name" value="Ald_DH_C"/>
</dbReference>
<reference evidence="3" key="1">
    <citation type="journal article" date="2012" name="Proc. Natl. Acad. Sci. U.S.A.">
        <title>Genome sequence of the button mushroom Agaricus bisporus reveals mechanisms governing adaptation to a humic-rich ecological niche.</title>
        <authorList>
            <person name="Morin E."/>
            <person name="Kohler A."/>
            <person name="Baker A.R."/>
            <person name="Foulongne-Oriol M."/>
            <person name="Lombard V."/>
            <person name="Nagy L.G."/>
            <person name="Ohm R.A."/>
            <person name="Patyshakuliyeva A."/>
            <person name="Brun A."/>
            <person name="Aerts A.L."/>
            <person name="Bailey A.M."/>
            <person name="Billette C."/>
            <person name="Coutinho P.M."/>
            <person name="Deakin G."/>
            <person name="Doddapaneni H."/>
            <person name="Floudas D."/>
            <person name="Grimwood J."/>
            <person name="Hilden K."/>
            <person name="Kuees U."/>
            <person name="LaButti K.M."/>
            <person name="Lapidus A."/>
            <person name="Lindquist E.A."/>
            <person name="Lucas S.M."/>
            <person name="Murat C."/>
            <person name="Riley R.W."/>
            <person name="Salamov A.A."/>
            <person name="Schmutz J."/>
            <person name="Subramanian V."/>
            <person name="Woesten H.A.B."/>
            <person name="Xu J."/>
            <person name="Eastwood D.C."/>
            <person name="Foster G.D."/>
            <person name="Sonnenberg A.S."/>
            <person name="Cullen D."/>
            <person name="de Vries R.P."/>
            <person name="Lundell T."/>
            <person name="Hibbett D.S."/>
            <person name="Henrissat B."/>
            <person name="Burton K.S."/>
            <person name="Kerrigan R.W."/>
            <person name="Challen M.P."/>
            <person name="Grigoriev I.V."/>
            <person name="Martin F."/>
        </authorList>
    </citation>
    <scope>NUCLEOTIDE SEQUENCE [LARGE SCALE GENOMIC DNA]</scope>
    <source>
        <strain evidence="3">JB137-S8 / ATCC MYA-4627 / FGSC 10392</strain>
    </source>
</reference>
<evidence type="ECO:0000259" key="1">
    <source>
        <dbReference type="Pfam" id="PF00171"/>
    </source>
</evidence>
<dbReference type="InterPro" id="IPR016161">
    <property type="entry name" value="Ald_DH/histidinol_DH"/>
</dbReference>
<gene>
    <name evidence="2" type="ORF">AGABI1DRAFT_89908</name>
</gene>
<evidence type="ECO:0000313" key="2">
    <source>
        <dbReference type="EMBL" id="EKM81430.1"/>
    </source>
</evidence>
<dbReference type="AlphaFoldDB" id="K5Y0W6"/>
<dbReference type="RefSeq" id="XP_007327357.1">
    <property type="nucleotide sequence ID" value="XM_007327295.1"/>
</dbReference>
<keyword evidence="3" id="KW-1185">Reference proteome</keyword>
<protein>
    <recommendedName>
        <fullName evidence="1">Aldehyde dehydrogenase domain-containing protein</fullName>
    </recommendedName>
</protein>
<proteinExistence type="predicted"/>
<dbReference type="Pfam" id="PF00171">
    <property type="entry name" value="Aldedh"/>
    <property type="match status" value="1"/>
</dbReference>
<dbReference type="HOGENOM" id="CLU_2262929_0_0_1"/>
<name>K5Y0W6_AGABU</name>
<feature type="domain" description="Aldehyde dehydrogenase" evidence="1">
    <location>
        <begin position="11"/>
        <end position="58"/>
    </location>
</feature>
<dbReference type="KEGG" id="abp:AGABI1DRAFT89908"/>
<dbReference type="STRING" id="597362.K5Y0W6"/>
<dbReference type="SUPFAM" id="SSF53720">
    <property type="entry name" value="ALDH-like"/>
    <property type="match status" value="1"/>
</dbReference>
<dbReference type="OrthoDB" id="2407215at2759"/>
<evidence type="ECO:0000313" key="3">
    <source>
        <dbReference type="Proteomes" id="UP000008493"/>
    </source>
</evidence>
<accession>K5Y0W6</accession>